<feature type="signal peptide" evidence="1">
    <location>
        <begin position="1"/>
        <end position="21"/>
    </location>
</feature>
<dbReference type="VEuPathDB" id="FungiDB:SAPIO_CDS4178"/>
<feature type="domain" description="Pyrroloquinoline quinone-dependent pyranose dehydrogenase beta-propeller" evidence="2">
    <location>
        <begin position="44"/>
        <end position="434"/>
    </location>
</feature>
<dbReference type="AlphaFoldDB" id="A0A084G9F6"/>
<evidence type="ECO:0000313" key="4">
    <source>
        <dbReference type="Proteomes" id="UP000028545"/>
    </source>
</evidence>
<protein>
    <recommendedName>
        <fullName evidence="2">Pyrroloquinoline quinone-dependent pyranose dehydrogenase beta-propeller domain-containing protein</fullName>
    </recommendedName>
</protein>
<dbReference type="RefSeq" id="XP_016643767.1">
    <property type="nucleotide sequence ID" value="XM_016786791.1"/>
</dbReference>
<dbReference type="OMA" id="THWTVNA"/>
<feature type="chain" id="PRO_5001775598" description="Pyrroloquinoline quinone-dependent pyranose dehydrogenase beta-propeller domain-containing protein" evidence="1">
    <location>
        <begin position="22"/>
        <end position="436"/>
    </location>
</feature>
<dbReference type="SUPFAM" id="SSF50952">
    <property type="entry name" value="Soluble quinoprotein glucose dehydrogenase"/>
    <property type="match status" value="1"/>
</dbReference>
<dbReference type="Pfam" id="PF22807">
    <property type="entry name" value="TrAA12"/>
    <property type="match status" value="1"/>
</dbReference>
<evidence type="ECO:0000313" key="3">
    <source>
        <dbReference type="EMBL" id="KEZ43968.1"/>
    </source>
</evidence>
<evidence type="ECO:0000259" key="2">
    <source>
        <dbReference type="Pfam" id="PF22807"/>
    </source>
</evidence>
<reference evidence="3 4" key="1">
    <citation type="journal article" date="2014" name="Genome Announc.">
        <title>Draft genome sequence of the pathogenic fungus Scedosporium apiospermum.</title>
        <authorList>
            <person name="Vandeputte P."/>
            <person name="Ghamrawi S."/>
            <person name="Rechenmann M."/>
            <person name="Iltis A."/>
            <person name="Giraud S."/>
            <person name="Fleury M."/>
            <person name="Thornton C."/>
            <person name="Delhaes L."/>
            <person name="Meyer W."/>
            <person name="Papon N."/>
            <person name="Bouchara J.P."/>
        </authorList>
    </citation>
    <scope>NUCLEOTIDE SEQUENCE [LARGE SCALE GENOMIC DNA]</scope>
    <source>
        <strain evidence="3 4">IHEM 14462</strain>
    </source>
</reference>
<gene>
    <name evidence="3" type="ORF">SAPIO_CDS4178</name>
</gene>
<organism evidence="3 4">
    <name type="scientific">Pseudallescheria apiosperma</name>
    <name type="common">Scedosporium apiospermum</name>
    <dbReference type="NCBI Taxonomy" id="563466"/>
    <lineage>
        <taxon>Eukaryota</taxon>
        <taxon>Fungi</taxon>
        <taxon>Dikarya</taxon>
        <taxon>Ascomycota</taxon>
        <taxon>Pezizomycotina</taxon>
        <taxon>Sordariomycetes</taxon>
        <taxon>Hypocreomycetidae</taxon>
        <taxon>Microascales</taxon>
        <taxon>Microascaceae</taxon>
        <taxon>Scedosporium</taxon>
    </lineage>
</organism>
<comment type="caution">
    <text evidence="3">The sequence shown here is derived from an EMBL/GenBank/DDBJ whole genome shotgun (WGS) entry which is preliminary data.</text>
</comment>
<dbReference type="InterPro" id="IPR054539">
    <property type="entry name" value="Beta-prop_PDH"/>
</dbReference>
<dbReference type="GeneID" id="27723250"/>
<proteinExistence type="predicted"/>
<accession>A0A084G9F6</accession>
<keyword evidence="4" id="KW-1185">Reference proteome</keyword>
<dbReference type="OrthoDB" id="507128at2759"/>
<dbReference type="KEGG" id="sapo:SAPIO_CDS4178"/>
<sequence>MHILSVTAAVAVFLGAANVVAQVPQLPVPTTCTGVSAMRFPQYTVAPGWQFLKIAGGLQGVRTIVFDPLGNMLVSEARKGISIHTFGENGCISASTMLISDISLNHGLALTPDGKTLYASSERNAMSWTYDPATRTVSNKKTVVTGMDSGIHSTRNLLVSPKSPNLVMLQVGSNSNLDMQSVQAATGRAIVKIFDMDKAPANGFNYKTDGEVLAWGLRNEIGFTADPNGHVWGVENSGDDFRRNGADIHIDNPAEKLNFLGDPTKDRDQFFGYPDCFSVWDPTPFNGQLKTGDHFVINSQGGNTDAGCNDRAIKPRLTFQAHSAPIWNSFDANATNMYVTFHGSWNRQPATGFKVVEIPFTQLENGQYDPVAAPDSREGYKDIFGATNPGSCTANGLTMSNCFRLTASTWDPAGRGLFVGSDNASEGEIYLLSKKA</sequence>
<evidence type="ECO:0000256" key="1">
    <source>
        <dbReference type="SAM" id="SignalP"/>
    </source>
</evidence>
<dbReference type="InterPro" id="IPR011042">
    <property type="entry name" value="6-blade_b-propeller_TolB-like"/>
</dbReference>
<dbReference type="Gene3D" id="2.120.10.30">
    <property type="entry name" value="TolB, C-terminal domain"/>
    <property type="match status" value="1"/>
</dbReference>
<keyword evidence="1" id="KW-0732">Signal</keyword>
<name>A0A084G9F6_PSEDA</name>
<dbReference type="EMBL" id="JOWA01000090">
    <property type="protein sequence ID" value="KEZ43968.1"/>
    <property type="molecule type" value="Genomic_DNA"/>
</dbReference>
<dbReference type="InterPro" id="IPR011041">
    <property type="entry name" value="Quinoprot_gluc/sorb_DH_b-prop"/>
</dbReference>
<dbReference type="HOGENOM" id="CLU_039534_0_0_1"/>
<dbReference type="Proteomes" id="UP000028545">
    <property type="component" value="Unassembled WGS sequence"/>
</dbReference>